<dbReference type="RefSeq" id="WP_038142589.1">
    <property type="nucleotide sequence ID" value="NZ_AQRC01000001.1"/>
</dbReference>
<sequence>MPDILASLSPQDALVAVMVAVSAADEDVPTSELVAINRIVDHMPLFADYDIDRLARVSRSVFSLFEEEDGLEALFGLIRDALPERLFETAYALACDVAAADGTIRQTELRLLEEIRGELAIDRLHAVAIEWGARVRHLTL</sequence>
<feature type="domain" description="Co-chaperone DjlA N-terminal" evidence="1">
    <location>
        <begin position="11"/>
        <end position="123"/>
    </location>
</feature>
<dbReference type="EMBL" id="AQRC01000001">
    <property type="protein sequence ID" value="KFE36667.1"/>
    <property type="molecule type" value="Genomic_DNA"/>
</dbReference>
<evidence type="ECO:0000313" key="2">
    <source>
        <dbReference type="EMBL" id="KFE36667.1"/>
    </source>
</evidence>
<keyword evidence="3" id="KW-1185">Reference proteome</keyword>
<dbReference type="Proteomes" id="UP000028607">
    <property type="component" value="Unassembled WGS sequence"/>
</dbReference>
<dbReference type="CDD" id="cd07176">
    <property type="entry name" value="terB"/>
    <property type="match status" value="1"/>
</dbReference>
<dbReference type="PATRIC" id="fig|1317124.6.peg.169"/>
<dbReference type="Pfam" id="PF05099">
    <property type="entry name" value="TerB"/>
    <property type="match status" value="1"/>
</dbReference>
<reference evidence="3" key="1">
    <citation type="submission" date="2013-04" db="EMBL/GenBank/DDBJ databases">
        <title>Thioclava sp. 13D2W-2 Genome Sequencing.</title>
        <authorList>
            <person name="Lai Q."/>
            <person name="Li G."/>
            <person name="Shao Z."/>
        </authorList>
    </citation>
    <scope>NUCLEOTIDE SEQUENCE [LARGE SCALE GENOMIC DNA]</scope>
    <source>
        <strain evidence="3">13D2W-2</strain>
    </source>
</reference>
<comment type="caution">
    <text evidence="2">The sequence shown here is derived from an EMBL/GenBank/DDBJ whole genome shotgun (WGS) entry which is preliminary data.</text>
</comment>
<name>A0A085U120_9RHOB</name>
<protein>
    <recommendedName>
        <fullName evidence="1">Co-chaperone DjlA N-terminal domain-containing protein</fullName>
    </recommendedName>
</protein>
<organism evidence="2 3">
    <name type="scientific">Thioclava atlantica</name>
    <dbReference type="NCBI Taxonomy" id="1317124"/>
    <lineage>
        <taxon>Bacteria</taxon>
        <taxon>Pseudomonadati</taxon>
        <taxon>Pseudomonadota</taxon>
        <taxon>Alphaproteobacteria</taxon>
        <taxon>Rhodobacterales</taxon>
        <taxon>Paracoccaceae</taxon>
        <taxon>Thioclava</taxon>
    </lineage>
</organism>
<dbReference type="SUPFAM" id="SSF158682">
    <property type="entry name" value="TerB-like"/>
    <property type="match status" value="1"/>
</dbReference>
<evidence type="ECO:0000313" key="3">
    <source>
        <dbReference type="Proteomes" id="UP000028607"/>
    </source>
</evidence>
<dbReference type="InterPro" id="IPR007791">
    <property type="entry name" value="DjlA_N"/>
</dbReference>
<reference evidence="2 3" key="2">
    <citation type="journal article" date="2015" name="Antonie Van Leeuwenhoek">
        <title>Thioclava indica sp. nov., isolated from surface seawater of the Indian Ocean.</title>
        <authorList>
            <person name="Liu Y."/>
            <person name="Lai Q."/>
            <person name="Du J."/>
            <person name="Xu H."/>
            <person name="Jiang L."/>
            <person name="Shao Z."/>
        </authorList>
    </citation>
    <scope>NUCLEOTIDE SEQUENCE [LARGE SCALE GENOMIC DNA]</scope>
    <source>
        <strain evidence="2 3">13D2W-2</strain>
    </source>
</reference>
<dbReference type="eggNOG" id="COG3793">
    <property type="taxonomic scope" value="Bacteria"/>
</dbReference>
<evidence type="ECO:0000259" key="1">
    <source>
        <dbReference type="Pfam" id="PF05099"/>
    </source>
</evidence>
<dbReference type="InterPro" id="IPR029024">
    <property type="entry name" value="TerB-like"/>
</dbReference>
<gene>
    <name evidence="2" type="ORF">DW2_00875</name>
</gene>
<proteinExistence type="predicted"/>
<dbReference type="OrthoDB" id="8448017at2"/>
<accession>A0A085U120</accession>
<dbReference type="Gene3D" id="1.10.3680.10">
    <property type="entry name" value="TerB-like"/>
    <property type="match status" value="1"/>
</dbReference>
<dbReference type="STRING" id="1317124.DW2_00875"/>
<dbReference type="AlphaFoldDB" id="A0A085U120"/>